<protein>
    <submittedName>
        <fullName evidence="2">Uncharacterized protein</fullName>
    </submittedName>
</protein>
<evidence type="ECO:0000313" key="2">
    <source>
        <dbReference type="EMBL" id="GGE17440.1"/>
    </source>
</evidence>
<dbReference type="Proteomes" id="UP000625210">
    <property type="component" value="Unassembled WGS sequence"/>
</dbReference>
<keyword evidence="3" id="KW-1185">Reference proteome</keyword>
<feature type="transmembrane region" description="Helical" evidence="1">
    <location>
        <begin position="29"/>
        <end position="47"/>
    </location>
</feature>
<dbReference type="EMBL" id="BMHQ01000006">
    <property type="protein sequence ID" value="GGE17440.1"/>
    <property type="molecule type" value="Genomic_DNA"/>
</dbReference>
<dbReference type="Pfam" id="PF04186">
    <property type="entry name" value="FxsA"/>
    <property type="match status" value="1"/>
</dbReference>
<sequence>MFRILVLLLILIPALEIWGLVSVGKVIGPVPTVLAVIATGVIGGWLARWQGLNTWRLAQIQLRNGELPGEALLDGVCILSGGLMLLTPGFFTDALGLLLLIPYTRTIVKHFLKKWLTKKVKDGTMIWIHRR</sequence>
<reference evidence="2" key="1">
    <citation type="journal article" date="2014" name="Int. J. Syst. Evol. Microbiol.">
        <title>Complete genome sequence of Corynebacterium casei LMG S-19264T (=DSM 44701T), isolated from a smear-ripened cheese.</title>
        <authorList>
            <consortium name="US DOE Joint Genome Institute (JGI-PGF)"/>
            <person name="Walter F."/>
            <person name="Albersmeier A."/>
            <person name="Kalinowski J."/>
            <person name="Ruckert C."/>
        </authorList>
    </citation>
    <scope>NUCLEOTIDE SEQUENCE</scope>
    <source>
        <strain evidence="2">CGMCC 1.15179</strain>
    </source>
</reference>
<evidence type="ECO:0000313" key="3">
    <source>
        <dbReference type="Proteomes" id="UP000625210"/>
    </source>
</evidence>
<dbReference type="PANTHER" id="PTHR35335">
    <property type="entry name" value="UPF0716 PROTEIN FXSA"/>
    <property type="match status" value="1"/>
</dbReference>
<dbReference type="AlphaFoldDB" id="A0A8J2VI22"/>
<keyword evidence="1" id="KW-0812">Transmembrane</keyword>
<keyword evidence="1" id="KW-0472">Membrane</keyword>
<dbReference type="NCBIfam" id="NF008528">
    <property type="entry name" value="PRK11463.1-2"/>
    <property type="match status" value="1"/>
</dbReference>
<dbReference type="RefSeq" id="WP_188647649.1">
    <property type="nucleotide sequence ID" value="NZ_BMHQ01000006.1"/>
</dbReference>
<dbReference type="GO" id="GO:0016020">
    <property type="term" value="C:membrane"/>
    <property type="evidence" value="ECO:0007669"/>
    <property type="project" value="InterPro"/>
</dbReference>
<accession>A0A8J2VI22</accession>
<comment type="caution">
    <text evidence="2">The sequence shown here is derived from an EMBL/GenBank/DDBJ whole genome shotgun (WGS) entry which is preliminary data.</text>
</comment>
<gene>
    <name evidence="2" type="ORF">GCM10011571_18930</name>
</gene>
<dbReference type="PANTHER" id="PTHR35335:SF1">
    <property type="entry name" value="UPF0716 PROTEIN FXSA"/>
    <property type="match status" value="1"/>
</dbReference>
<keyword evidence="1" id="KW-1133">Transmembrane helix</keyword>
<proteinExistence type="predicted"/>
<name>A0A8J2VI22_9BACL</name>
<dbReference type="InterPro" id="IPR007313">
    <property type="entry name" value="FxsA"/>
</dbReference>
<evidence type="ECO:0000256" key="1">
    <source>
        <dbReference type="SAM" id="Phobius"/>
    </source>
</evidence>
<organism evidence="2 3">
    <name type="scientific">Marinithermofilum abyssi</name>
    <dbReference type="NCBI Taxonomy" id="1571185"/>
    <lineage>
        <taxon>Bacteria</taxon>
        <taxon>Bacillati</taxon>
        <taxon>Bacillota</taxon>
        <taxon>Bacilli</taxon>
        <taxon>Bacillales</taxon>
        <taxon>Thermoactinomycetaceae</taxon>
        <taxon>Marinithermofilum</taxon>
    </lineage>
</organism>
<reference evidence="2" key="2">
    <citation type="submission" date="2020-09" db="EMBL/GenBank/DDBJ databases">
        <authorList>
            <person name="Sun Q."/>
            <person name="Zhou Y."/>
        </authorList>
    </citation>
    <scope>NUCLEOTIDE SEQUENCE</scope>
    <source>
        <strain evidence="2">CGMCC 1.15179</strain>
    </source>
</reference>